<gene>
    <name evidence="1" type="ORF">GCM10009839_21790</name>
</gene>
<protein>
    <recommendedName>
        <fullName evidence="3">WW domain-containing protein</fullName>
    </recommendedName>
</protein>
<proteinExistence type="predicted"/>
<accession>A0ABP5FCG7</accession>
<organism evidence="1 2">
    <name type="scientific">Catenulispora yoronensis</name>
    <dbReference type="NCBI Taxonomy" id="450799"/>
    <lineage>
        <taxon>Bacteria</taxon>
        <taxon>Bacillati</taxon>
        <taxon>Actinomycetota</taxon>
        <taxon>Actinomycetes</taxon>
        <taxon>Catenulisporales</taxon>
        <taxon>Catenulisporaceae</taxon>
        <taxon>Catenulispora</taxon>
    </lineage>
</organism>
<sequence>MAEQFPGTVVGYDFPTADWLDPFDVDEAATQWFFVNQDRLSRSWTAPTGPDQGWGFADDEPVWETFTNPRSCLYWLEKQAVVADGQVLREWSPTGLVRERNPSGCEQHNGLYFVHSQPDRAFPIHEGPKFASYDDALAEALGRSGPRARILVAQMVDARSLW</sequence>
<dbReference type="Proteomes" id="UP001500751">
    <property type="component" value="Unassembled WGS sequence"/>
</dbReference>
<dbReference type="RefSeq" id="WP_344665403.1">
    <property type="nucleotide sequence ID" value="NZ_BAAAQN010000009.1"/>
</dbReference>
<comment type="caution">
    <text evidence="1">The sequence shown here is derived from an EMBL/GenBank/DDBJ whole genome shotgun (WGS) entry which is preliminary data.</text>
</comment>
<keyword evidence="2" id="KW-1185">Reference proteome</keyword>
<evidence type="ECO:0000313" key="2">
    <source>
        <dbReference type="Proteomes" id="UP001500751"/>
    </source>
</evidence>
<evidence type="ECO:0008006" key="3">
    <source>
        <dbReference type="Google" id="ProtNLM"/>
    </source>
</evidence>
<dbReference type="EMBL" id="BAAAQN010000009">
    <property type="protein sequence ID" value="GAA2023757.1"/>
    <property type="molecule type" value="Genomic_DNA"/>
</dbReference>
<evidence type="ECO:0000313" key="1">
    <source>
        <dbReference type="EMBL" id="GAA2023757.1"/>
    </source>
</evidence>
<reference evidence="2" key="1">
    <citation type="journal article" date="2019" name="Int. J. Syst. Evol. Microbiol.">
        <title>The Global Catalogue of Microorganisms (GCM) 10K type strain sequencing project: providing services to taxonomists for standard genome sequencing and annotation.</title>
        <authorList>
            <consortium name="The Broad Institute Genomics Platform"/>
            <consortium name="The Broad Institute Genome Sequencing Center for Infectious Disease"/>
            <person name="Wu L."/>
            <person name="Ma J."/>
        </authorList>
    </citation>
    <scope>NUCLEOTIDE SEQUENCE [LARGE SCALE GENOMIC DNA]</scope>
    <source>
        <strain evidence="2">JCM 16014</strain>
    </source>
</reference>
<name>A0ABP5FCG7_9ACTN</name>